<dbReference type="OrthoDB" id="5290748at2"/>
<dbReference type="GO" id="GO:0051539">
    <property type="term" value="F:4 iron, 4 sulfur cluster binding"/>
    <property type="evidence" value="ECO:0007669"/>
    <property type="project" value="UniProtKB-KW"/>
</dbReference>
<keyword evidence="9" id="KW-0234">DNA repair</keyword>
<dbReference type="InterPro" id="IPR023875">
    <property type="entry name" value="DNA_repair_put"/>
</dbReference>
<evidence type="ECO:0000313" key="11">
    <source>
        <dbReference type="EMBL" id="PTQ10922.1"/>
    </source>
</evidence>
<evidence type="ECO:0000256" key="7">
    <source>
        <dbReference type="ARBA" id="ARBA00023004"/>
    </source>
</evidence>
<dbReference type="NCBIfam" id="TIGR00758">
    <property type="entry name" value="UDG_fam4"/>
    <property type="match status" value="1"/>
</dbReference>
<dbReference type="PANTHER" id="PTHR33693:SF9">
    <property type="entry name" value="TYPE-4 URACIL-DNA GLYCOSYLASE"/>
    <property type="match status" value="1"/>
</dbReference>
<dbReference type="SMART" id="SM00986">
    <property type="entry name" value="UDG"/>
    <property type="match status" value="1"/>
</dbReference>
<dbReference type="Gene3D" id="3.40.470.10">
    <property type="entry name" value="Uracil-DNA glycosylase-like domain"/>
    <property type="match status" value="1"/>
</dbReference>
<dbReference type="InterPro" id="IPR025404">
    <property type="entry name" value="DUF4130"/>
</dbReference>
<accession>A0A2T5FXS5</accession>
<evidence type="ECO:0000313" key="12">
    <source>
        <dbReference type="Proteomes" id="UP000244162"/>
    </source>
</evidence>
<dbReference type="Pfam" id="PF03167">
    <property type="entry name" value="UDG"/>
    <property type="match status" value="1"/>
</dbReference>
<dbReference type="SUPFAM" id="SSF52141">
    <property type="entry name" value="Uracil-DNA glycosylase-like"/>
    <property type="match status" value="1"/>
</dbReference>
<organism evidence="11 12">
    <name type="scientific">Sphingomonas oleivorans</name>
    <dbReference type="NCBI Taxonomy" id="1735121"/>
    <lineage>
        <taxon>Bacteria</taxon>
        <taxon>Pseudomonadati</taxon>
        <taxon>Pseudomonadota</taxon>
        <taxon>Alphaproteobacteria</taxon>
        <taxon>Sphingomonadales</taxon>
        <taxon>Sphingomonadaceae</taxon>
        <taxon>Sphingomonas</taxon>
    </lineage>
</organism>
<dbReference type="NCBIfam" id="TIGR03915">
    <property type="entry name" value="SAM_7_link_chp"/>
    <property type="match status" value="1"/>
</dbReference>
<feature type="domain" description="Uracil-DNA glycosylase-like" evidence="10">
    <location>
        <begin position="249"/>
        <end position="409"/>
    </location>
</feature>
<dbReference type="SMART" id="SM00987">
    <property type="entry name" value="UreE_C"/>
    <property type="match status" value="1"/>
</dbReference>
<sequence>MHIVTLAAEDDFEGWRAAARALALAQVPPEEIGWQIGEAASFGEADTPAGTGFSVPRRFVDIARTAICHSDPERFALLYALLLRLRGQPRLIDDHADPLVQQLERMARDVRRDMHGMRTRLRFREAEQPEHRHIARFEPNHHILRANADFFVRHFGAMRWSILTRRLCTHWDGKALSFSPGTAGNGSDLPDTALIPGLAADAQAGETSMVEASRAEIGGNIEMAWEALREEAAACTRCPLYKNATQTVFGEGRVDATLMFVGEQPGDQEDLAGRPFVGPAGQLLDRALGEAGIDRTRTYVTNAVKHFKFELRGRRRLHAKPNGVEIEACRWWYEQERMLIRPPVTMALGATAARAMLGKVVTISASRGRPHRLEDGGEGWVTVHPSYLLRITDRAEADREYARFVQDLKRVGDRIAALP</sequence>
<evidence type="ECO:0000256" key="6">
    <source>
        <dbReference type="ARBA" id="ARBA00022801"/>
    </source>
</evidence>
<name>A0A2T5FXS5_9SPHN</name>
<dbReference type="Pfam" id="PF13566">
    <property type="entry name" value="DUF4130"/>
    <property type="match status" value="1"/>
</dbReference>
<comment type="caution">
    <text evidence="11">The sequence shown here is derived from an EMBL/GenBank/DDBJ whole genome shotgun (WGS) entry which is preliminary data.</text>
</comment>
<dbReference type="GO" id="GO:0006281">
    <property type="term" value="P:DNA repair"/>
    <property type="evidence" value="ECO:0007669"/>
    <property type="project" value="UniProtKB-KW"/>
</dbReference>
<dbReference type="GO" id="GO:0046872">
    <property type="term" value="F:metal ion binding"/>
    <property type="evidence" value="ECO:0007669"/>
    <property type="project" value="UniProtKB-KW"/>
</dbReference>
<comment type="similarity">
    <text evidence="1">Belongs to the uracil-DNA glycosylase (UDG) superfamily. Type 4 (UDGa) family.</text>
</comment>
<evidence type="ECO:0000256" key="4">
    <source>
        <dbReference type="ARBA" id="ARBA00022723"/>
    </source>
</evidence>
<evidence type="ECO:0000256" key="8">
    <source>
        <dbReference type="ARBA" id="ARBA00023014"/>
    </source>
</evidence>
<keyword evidence="5" id="KW-0227">DNA damage</keyword>
<dbReference type="AlphaFoldDB" id="A0A2T5FXS5"/>
<evidence type="ECO:0000256" key="1">
    <source>
        <dbReference type="ARBA" id="ARBA00006521"/>
    </source>
</evidence>
<reference evidence="11 12" key="1">
    <citation type="submission" date="2017-09" db="EMBL/GenBank/DDBJ databases">
        <title>Sphingomonas panjinensis sp.nov., isolated from oil-contaminated soil.</title>
        <authorList>
            <person name="Wang L."/>
            <person name="Chen L."/>
        </authorList>
    </citation>
    <scope>NUCLEOTIDE SEQUENCE [LARGE SCALE GENOMIC DNA]</scope>
    <source>
        <strain evidence="11 12">FW-11</strain>
    </source>
</reference>
<keyword evidence="8" id="KW-0411">Iron-sulfur</keyword>
<evidence type="ECO:0000256" key="3">
    <source>
        <dbReference type="ARBA" id="ARBA00022485"/>
    </source>
</evidence>
<dbReference type="CDD" id="cd10030">
    <property type="entry name" value="UDG-F4_TTUDGA_SPO1dp_like"/>
    <property type="match status" value="1"/>
</dbReference>
<keyword evidence="12" id="KW-1185">Reference proteome</keyword>
<dbReference type="RefSeq" id="WP_107967975.1">
    <property type="nucleotide sequence ID" value="NZ_NWBU01000009.1"/>
</dbReference>
<evidence type="ECO:0000256" key="2">
    <source>
        <dbReference type="ARBA" id="ARBA00019403"/>
    </source>
</evidence>
<dbReference type="PANTHER" id="PTHR33693">
    <property type="entry name" value="TYPE-5 URACIL-DNA GLYCOSYLASE"/>
    <property type="match status" value="1"/>
</dbReference>
<keyword evidence="7" id="KW-0408">Iron</keyword>
<dbReference type="InterPro" id="IPR036895">
    <property type="entry name" value="Uracil-DNA_glycosylase-like_sf"/>
</dbReference>
<dbReference type="InterPro" id="IPR005273">
    <property type="entry name" value="Ura-DNA_glyco_family4"/>
</dbReference>
<protein>
    <recommendedName>
        <fullName evidence="2">Type-4 uracil-DNA glycosylase</fullName>
    </recommendedName>
</protein>
<keyword evidence="6" id="KW-0378">Hydrolase</keyword>
<keyword evidence="4" id="KW-0479">Metal-binding</keyword>
<proteinExistence type="inferred from homology"/>
<dbReference type="EMBL" id="NWBU01000009">
    <property type="protein sequence ID" value="PTQ10922.1"/>
    <property type="molecule type" value="Genomic_DNA"/>
</dbReference>
<dbReference type="Proteomes" id="UP000244162">
    <property type="component" value="Unassembled WGS sequence"/>
</dbReference>
<gene>
    <name evidence="11" type="ORF">CLG96_11100</name>
</gene>
<evidence type="ECO:0000256" key="5">
    <source>
        <dbReference type="ARBA" id="ARBA00022763"/>
    </source>
</evidence>
<dbReference type="InterPro" id="IPR051536">
    <property type="entry name" value="UDG_Type-4/5"/>
</dbReference>
<evidence type="ECO:0000256" key="9">
    <source>
        <dbReference type="ARBA" id="ARBA00023204"/>
    </source>
</evidence>
<dbReference type="GO" id="GO:0097506">
    <property type="term" value="F:deaminated base DNA N-glycosylase activity"/>
    <property type="evidence" value="ECO:0007669"/>
    <property type="project" value="UniProtKB-ARBA"/>
</dbReference>
<evidence type="ECO:0000259" key="10">
    <source>
        <dbReference type="SMART" id="SM00986"/>
    </source>
</evidence>
<dbReference type="NCBIfam" id="TIGR03914">
    <property type="entry name" value="UDG_fam_dom"/>
    <property type="match status" value="1"/>
</dbReference>
<keyword evidence="3" id="KW-0004">4Fe-4S</keyword>
<dbReference type="InterPro" id="IPR005122">
    <property type="entry name" value="Uracil-DNA_glycosylase-like"/>
</dbReference>